<accession>B8KV29</accession>
<dbReference type="eggNOG" id="COG0845">
    <property type="taxonomic scope" value="Bacteria"/>
</dbReference>
<dbReference type="STRING" id="565045.NOR51B_579"/>
<proteinExistence type="predicted"/>
<dbReference type="SUPFAM" id="SSF111369">
    <property type="entry name" value="HlyD-like secretion proteins"/>
    <property type="match status" value="1"/>
</dbReference>
<feature type="coiled-coil region" evidence="1">
    <location>
        <begin position="76"/>
        <end position="155"/>
    </location>
</feature>
<dbReference type="Gene3D" id="2.40.50.100">
    <property type="match status" value="1"/>
</dbReference>
<keyword evidence="3" id="KW-1185">Reference proteome</keyword>
<evidence type="ECO:0000313" key="2">
    <source>
        <dbReference type="EMBL" id="EED34641.1"/>
    </source>
</evidence>
<dbReference type="HOGENOM" id="CLU_038456_0_0_6"/>
<dbReference type="PANTHER" id="PTHR30386">
    <property type="entry name" value="MEMBRANE FUSION SUBUNIT OF EMRAB-TOLC MULTIDRUG EFFLUX PUMP"/>
    <property type="match status" value="1"/>
</dbReference>
<protein>
    <submittedName>
        <fullName evidence="2">RND efflux membrane fusion protein</fullName>
    </submittedName>
</protein>
<dbReference type="PANTHER" id="PTHR30386:SF27">
    <property type="entry name" value="MEMBRANE FUSION PROTEIN (MFP) FAMILY PROTEIN"/>
    <property type="match status" value="1"/>
</dbReference>
<sequence>MVVSTVVVTVLFLILVPWVQTTAGAGRVTALNPNDRMQDINALVAGRIDQFYVRDGSIVEKGDPIVKLVDNDPNLLQRLELERVQVQAKINAATNAMETAEIDVRRSENLFDQGLASRREFEQARIKAQELRSKLAEAEAEMNRIDINLSRQSVQTVRAPRAGRIIRVNAGDNATFINAGDRIATFVPADVERAVELYIDGRDVALVTTGAHVRLQFEGWPVIQLSGWPSIAVGTFDGIVTAVDPSASANGRFRVLVIEDPNADVPWPDERFVRFGAKARGWVLLEEVRVGYEIWRQLNNFPPDFPGQGGADSAAELQ</sequence>
<gene>
    <name evidence="2" type="ORF">NOR51B_579</name>
</gene>
<dbReference type="Proteomes" id="UP000004699">
    <property type="component" value="Unassembled WGS sequence"/>
</dbReference>
<keyword evidence="1" id="KW-0175">Coiled coil</keyword>
<dbReference type="EMBL" id="DS999411">
    <property type="protein sequence ID" value="EED34641.1"/>
    <property type="molecule type" value="Genomic_DNA"/>
</dbReference>
<reference evidence="3" key="1">
    <citation type="journal article" date="2013" name="BMC Microbiol.">
        <title>Taxonomy and evolution of bacteriochlorophyll a-containing members of the OM60/NOR5 clade of marine gammaproteobacteria: description of Luminiphilus syltensis gen. nov., sp. nov., reclassification of Haliea rubra as Pseudohaliea rubra gen. nov., comb. nov., and emendation of Chromatocurvus halotolerans.</title>
        <authorList>
            <person name="Spring S."/>
            <person name="Riedel T."/>
            <person name="Sproer C."/>
            <person name="Yan S."/>
            <person name="Harder J."/>
            <person name="Fuchs B.M."/>
        </authorList>
    </citation>
    <scope>NUCLEOTIDE SEQUENCE [LARGE SCALE GENOMIC DNA]</scope>
    <source>
        <strain evidence="3">NOR51-B</strain>
    </source>
</reference>
<evidence type="ECO:0000256" key="1">
    <source>
        <dbReference type="SAM" id="Coils"/>
    </source>
</evidence>
<dbReference type="AlphaFoldDB" id="B8KV29"/>
<name>B8KV29_9GAMM</name>
<organism evidence="2 3">
    <name type="scientific">Luminiphilus syltensis NOR5-1B</name>
    <dbReference type="NCBI Taxonomy" id="565045"/>
    <lineage>
        <taxon>Bacteria</taxon>
        <taxon>Pseudomonadati</taxon>
        <taxon>Pseudomonadota</taxon>
        <taxon>Gammaproteobacteria</taxon>
        <taxon>Cellvibrionales</taxon>
        <taxon>Halieaceae</taxon>
        <taxon>Luminiphilus</taxon>
    </lineage>
</organism>
<evidence type="ECO:0000313" key="3">
    <source>
        <dbReference type="Proteomes" id="UP000004699"/>
    </source>
</evidence>
<dbReference type="InterPro" id="IPR050739">
    <property type="entry name" value="MFP"/>
</dbReference>
<dbReference type="Gene3D" id="1.10.287.470">
    <property type="entry name" value="Helix hairpin bin"/>
    <property type="match status" value="1"/>
</dbReference>